<evidence type="ECO:0000256" key="3">
    <source>
        <dbReference type="ARBA" id="ARBA00023125"/>
    </source>
</evidence>
<evidence type="ECO:0000259" key="5">
    <source>
        <dbReference type="PROSITE" id="PS51194"/>
    </source>
</evidence>
<dbReference type="EMBL" id="CP093366">
    <property type="protein sequence ID" value="UQS81699.1"/>
    <property type="molecule type" value="Genomic_DNA"/>
</dbReference>
<dbReference type="PROSITE" id="PS51192">
    <property type="entry name" value="HELICASE_ATP_BIND_1"/>
    <property type="match status" value="1"/>
</dbReference>
<keyword evidence="6" id="KW-0378">Hydrolase</keyword>
<evidence type="ECO:0000313" key="6">
    <source>
        <dbReference type="EMBL" id="UQS81699.1"/>
    </source>
</evidence>
<dbReference type="GO" id="GO:0004386">
    <property type="term" value="F:helicase activity"/>
    <property type="evidence" value="ECO:0007669"/>
    <property type="project" value="UniProtKB-KW"/>
</dbReference>
<dbReference type="RefSeq" id="WP_249513967.1">
    <property type="nucleotide sequence ID" value="NZ_CP093366.1"/>
</dbReference>
<protein>
    <submittedName>
        <fullName evidence="6">DEAD/DEAH box helicase family protein</fullName>
    </submittedName>
</protein>
<reference evidence="6" key="1">
    <citation type="journal article" date="2022" name="Int. J. Syst. Evol. Microbiol.">
        <title>Apilactobacillus apisilvae sp. nov., Nicolia spurrieriana gen. nov. sp. nov., Bombilactobacillus folatiphilus sp. nov. and Bombilactobacillus thymidiniphilus sp. nov., four new lactic acid bacterial isolates from stingless bees Tetragonula carbonaria and Austroplebeia australis.</title>
        <authorList>
            <person name="Oliphant S.A."/>
            <person name="Watson-Haigh N.S."/>
            <person name="Sumby K.M."/>
            <person name="Gardner J."/>
            <person name="Groom S."/>
            <person name="Jiranek V."/>
        </authorList>
    </citation>
    <scope>NUCLEOTIDE SEQUENCE</scope>
    <source>
        <strain evidence="6">SG4_D2</strain>
    </source>
</reference>
<dbReference type="SMART" id="SM00490">
    <property type="entry name" value="HELICc"/>
    <property type="match status" value="1"/>
</dbReference>
<dbReference type="InterPro" id="IPR006935">
    <property type="entry name" value="Helicase/UvrB_N"/>
</dbReference>
<dbReference type="InterPro" id="IPR014001">
    <property type="entry name" value="Helicase_ATP-bd"/>
</dbReference>
<dbReference type="PANTHER" id="PTHR30580:SF1">
    <property type="entry name" value="COMF OPERON PROTEIN 1"/>
    <property type="match status" value="1"/>
</dbReference>
<accession>A0ABY4P845</accession>
<dbReference type="PANTHER" id="PTHR30580">
    <property type="entry name" value="PRIMOSOMAL PROTEIN N"/>
    <property type="match status" value="1"/>
</dbReference>
<keyword evidence="6" id="KW-0347">Helicase</keyword>
<dbReference type="Gene3D" id="3.40.50.300">
    <property type="entry name" value="P-loop containing nucleotide triphosphate hydrolases"/>
    <property type="match status" value="2"/>
</dbReference>
<dbReference type="PROSITE" id="PS51194">
    <property type="entry name" value="HELICASE_CTER"/>
    <property type="match status" value="1"/>
</dbReference>
<evidence type="ECO:0000256" key="1">
    <source>
        <dbReference type="ARBA" id="ARBA00022741"/>
    </source>
</evidence>
<feature type="domain" description="Helicase C-terminal" evidence="5">
    <location>
        <begin position="282"/>
        <end position="426"/>
    </location>
</feature>
<dbReference type="SMART" id="SM00487">
    <property type="entry name" value="DEXDc"/>
    <property type="match status" value="1"/>
</dbReference>
<keyword evidence="1" id="KW-0547">Nucleotide-binding</keyword>
<dbReference type="InterPro" id="IPR027417">
    <property type="entry name" value="P-loop_NTPase"/>
</dbReference>
<keyword evidence="7" id="KW-1185">Reference proteome</keyword>
<proteinExistence type="predicted"/>
<feature type="domain" description="Helicase ATP-binding" evidence="4">
    <location>
        <begin position="107"/>
        <end position="259"/>
    </location>
</feature>
<dbReference type="Pfam" id="PF04851">
    <property type="entry name" value="ResIII"/>
    <property type="match status" value="1"/>
</dbReference>
<name>A0ABY4P845_9LACO</name>
<organism evidence="6 7">
    <name type="scientific">Bombilactobacillus folatiphilus</name>
    <dbReference type="NCBI Taxonomy" id="2923362"/>
    <lineage>
        <taxon>Bacteria</taxon>
        <taxon>Bacillati</taxon>
        <taxon>Bacillota</taxon>
        <taxon>Bacilli</taxon>
        <taxon>Lactobacillales</taxon>
        <taxon>Lactobacillaceae</taxon>
        <taxon>Bombilactobacillus</taxon>
    </lineage>
</organism>
<evidence type="ECO:0000259" key="4">
    <source>
        <dbReference type="PROSITE" id="PS51192"/>
    </source>
</evidence>
<evidence type="ECO:0000313" key="7">
    <source>
        <dbReference type="Proteomes" id="UP000831495"/>
    </source>
</evidence>
<evidence type="ECO:0000256" key="2">
    <source>
        <dbReference type="ARBA" id="ARBA00022840"/>
    </source>
</evidence>
<dbReference type="Proteomes" id="UP000831495">
    <property type="component" value="Chromosome"/>
</dbReference>
<dbReference type="Pfam" id="PF00271">
    <property type="entry name" value="Helicase_C"/>
    <property type="match status" value="1"/>
</dbReference>
<keyword evidence="2" id="KW-0067">ATP-binding</keyword>
<keyword evidence="3" id="KW-0238">DNA-binding</keyword>
<gene>
    <name evidence="6" type="ORF">MOO45_05715</name>
</gene>
<dbReference type="SUPFAM" id="SSF52540">
    <property type="entry name" value="P-loop containing nucleoside triphosphate hydrolases"/>
    <property type="match status" value="1"/>
</dbReference>
<dbReference type="InterPro" id="IPR001650">
    <property type="entry name" value="Helicase_C-like"/>
</dbReference>
<sequence length="426" mass="49398">MLDTDQLSGRLMVTTADDPSPAKRPALIELKGDRFLCQRCRMINKRSAYSITKGLFYCPDCIALGRLTNQDYLLAFAEQNHFPKLVAPLSWQGKLTAAQAKIAQKLCQLENKQEDHLVWAVTGSGKTEMLFPVLQQAILKQERIAWVAPRIDVCNEIYPRLQQAFQAVSLQLMHGQNPHPYQYSQLLVCTIHQLLKFYRAFDLIILDECDSYPYVNNVMLHHALEQALKMDHCLLSLTATPSREYQKLMKQQLSYSVLNRRFHGQDLPVPKYCLITNVRFNKLNQRLQRIIKQLITQHQRFLLFVDSIKQAEQISNLLKIWLPNFQQTFVHAKDPKRQEKVQAFRKQKWSALVTTTVLERGVTFFDVDVLVWQADSKRFTMQSLIQIAGRAGRSIEHSDNQVWFFGETYNQNIVAAIQQIKRLNHG</sequence>